<accession>A0A1H0U9F3</accession>
<feature type="region of interest" description="Disordered" evidence="1">
    <location>
        <begin position="17"/>
        <end position="61"/>
    </location>
</feature>
<dbReference type="EMBL" id="FNJL01000018">
    <property type="protein sequence ID" value="SDP62761.1"/>
    <property type="molecule type" value="Genomic_DNA"/>
</dbReference>
<evidence type="ECO:0000313" key="2">
    <source>
        <dbReference type="EMBL" id="SDP62761.1"/>
    </source>
</evidence>
<dbReference type="OrthoDB" id="8759078at2"/>
<reference evidence="3" key="1">
    <citation type="submission" date="2016-10" db="EMBL/GenBank/DDBJ databases">
        <authorList>
            <person name="Varghese N."/>
            <person name="Submissions S."/>
        </authorList>
    </citation>
    <scope>NUCLEOTIDE SEQUENCE [LARGE SCALE GENOMIC DNA]</scope>
    <source>
        <strain evidence="3">DSM 17101</strain>
    </source>
</reference>
<sequence>MTRIDPTVQWGALLHARLEQMGRPRPDNAPGPTKAAEPDRGAREPGAGTASTTLRLRAIRHDDPERRRKAFRIFMEATLRDEFGRLLQDPADFDGLVDQVTAQMYADPDLRSACDAAADALLEASARA</sequence>
<protein>
    <submittedName>
        <fullName evidence="2">Uncharacterized protein</fullName>
    </submittedName>
</protein>
<dbReference type="RefSeq" id="WP_092835835.1">
    <property type="nucleotide sequence ID" value="NZ_FNJL01000018.1"/>
</dbReference>
<evidence type="ECO:0000313" key="3">
    <source>
        <dbReference type="Proteomes" id="UP000199317"/>
    </source>
</evidence>
<gene>
    <name evidence="2" type="ORF">SAMN04489708_11873</name>
</gene>
<name>A0A1H0U9F3_9BURK</name>
<proteinExistence type="predicted"/>
<dbReference type="AlphaFoldDB" id="A0A1H0U9F3"/>
<feature type="compositionally biased region" description="Basic and acidic residues" evidence="1">
    <location>
        <begin position="17"/>
        <end position="26"/>
    </location>
</feature>
<organism evidence="2 3">
    <name type="scientific">Paracidovorax cattleyae</name>
    <dbReference type="NCBI Taxonomy" id="80868"/>
    <lineage>
        <taxon>Bacteria</taxon>
        <taxon>Pseudomonadati</taxon>
        <taxon>Pseudomonadota</taxon>
        <taxon>Betaproteobacteria</taxon>
        <taxon>Burkholderiales</taxon>
        <taxon>Comamonadaceae</taxon>
        <taxon>Paracidovorax</taxon>
    </lineage>
</organism>
<dbReference type="Proteomes" id="UP000199317">
    <property type="component" value="Unassembled WGS sequence"/>
</dbReference>
<evidence type="ECO:0000256" key="1">
    <source>
        <dbReference type="SAM" id="MobiDB-lite"/>
    </source>
</evidence>
<keyword evidence="3" id="KW-1185">Reference proteome</keyword>